<reference evidence="2 3" key="1">
    <citation type="submission" date="2018-07" db="EMBL/GenBank/DDBJ databases">
        <title>A high quality draft genome assembly of the barn swallow (H. rustica rustica).</title>
        <authorList>
            <person name="Formenti G."/>
            <person name="Chiara M."/>
            <person name="Poveda L."/>
            <person name="Francoijs K.-J."/>
            <person name="Bonisoli-Alquati A."/>
            <person name="Canova L."/>
            <person name="Gianfranceschi L."/>
            <person name="Horner D.S."/>
            <person name="Saino N."/>
        </authorList>
    </citation>
    <scope>NUCLEOTIDE SEQUENCE [LARGE SCALE GENOMIC DNA]</scope>
    <source>
        <strain evidence="2">Chelidonia</strain>
        <tissue evidence="2">Blood</tissue>
    </source>
</reference>
<feature type="region of interest" description="Disordered" evidence="1">
    <location>
        <begin position="153"/>
        <end position="217"/>
    </location>
</feature>
<dbReference type="EMBL" id="QRBI01000119">
    <property type="protein sequence ID" value="RMC07909.1"/>
    <property type="molecule type" value="Genomic_DNA"/>
</dbReference>
<proteinExistence type="predicted"/>
<comment type="caution">
    <text evidence="2">The sequence shown here is derived from an EMBL/GenBank/DDBJ whole genome shotgun (WGS) entry which is preliminary data.</text>
</comment>
<organism evidence="2 3">
    <name type="scientific">Hirundo rustica rustica</name>
    <dbReference type="NCBI Taxonomy" id="333673"/>
    <lineage>
        <taxon>Eukaryota</taxon>
        <taxon>Metazoa</taxon>
        <taxon>Chordata</taxon>
        <taxon>Craniata</taxon>
        <taxon>Vertebrata</taxon>
        <taxon>Euteleostomi</taxon>
        <taxon>Archelosauria</taxon>
        <taxon>Archosauria</taxon>
        <taxon>Dinosauria</taxon>
        <taxon>Saurischia</taxon>
        <taxon>Theropoda</taxon>
        <taxon>Coelurosauria</taxon>
        <taxon>Aves</taxon>
        <taxon>Neognathae</taxon>
        <taxon>Neoaves</taxon>
        <taxon>Telluraves</taxon>
        <taxon>Australaves</taxon>
        <taxon>Passeriformes</taxon>
        <taxon>Sylvioidea</taxon>
        <taxon>Hirundinidae</taxon>
        <taxon>Hirundo</taxon>
    </lineage>
</organism>
<evidence type="ECO:0000313" key="2">
    <source>
        <dbReference type="EMBL" id="RMC07909.1"/>
    </source>
</evidence>
<feature type="compositionally biased region" description="Basic and acidic residues" evidence="1">
    <location>
        <begin position="75"/>
        <end position="88"/>
    </location>
</feature>
<sequence>MPEFLWDDGAALIMDARAEGPRSPVAFQVSGNKRKCGAGFWGLCEDSSPERGHPVRMSRRASVVGAGVAQPSWTKPEDKKPPEKKEKRYKESCLIPLITYVVQKMPIMTMPTHPESETMEKRQKMMVLRTIKEDKNPEKAFKIYERFQYAKSTEVQKLKPNTDEEANPAEEEDEEVWEDGDSGHRRLGEAQLQHILSGKGHKRSTELNPSLNASSED</sequence>
<feature type="compositionally biased region" description="Acidic residues" evidence="1">
    <location>
        <begin position="163"/>
        <end position="180"/>
    </location>
</feature>
<name>A0A3M0K3P4_HIRRU</name>
<feature type="region of interest" description="Disordered" evidence="1">
    <location>
        <begin position="47"/>
        <end position="88"/>
    </location>
</feature>
<protein>
    <submittedName>
        <fullName evidence="2">Uncharacterized protein</fullName>
    </submittedName>
</protein>
<dbReference type="AlphaFoldDB" id="A0A3M0K3P4"/>
<accession>A0A3M0K3P4</accession>
<evidence type="ECO:0000256" key="1">
    <source>
        <dbReference type="SAM" id="MobiDB-lite"/>
    </source>
</evidence>
<feature type="compositionally biased region" description="Polar residues" evidence="1">
    <location>
        <begin position="206"/>
        <end position="217"/>
    </location>
</feature>
<dbReference type="Proteomes" id="UP000269221">
    <property type="component" value="Unassembled WGS sequence"/>
</dbReference>
<keyword evidence="3" id="KW-1185">Reference proteome</keyword>
<gene>
    <name evidence="2" type="ORF">DUI87_15380</name>
</gene>
<evidence type="ECO:0000313" key="3">
    <source>
        <dbReference type="Proteomes" id="UP000269221"/>
    </source>
</evidence>